<dbReference type="GO" id="GO:0016042">
    <property type="term" value="P:lipid catabolic process"/>
    <property type="evidence" value="ECO:0007669"/>
    <property type="project" value="UniProtKB-UniRule"/>
</dbReference>
<dbReference type="EMBL" id="AZHF01000011">
    <property type="protein sequence ID" value="OAA69204.1"/>
    <property type="molecule type" value="Genomic_DNA"/>
</dbReference>
<dbReference type="PIRSF" id="PIRSF029171">
    <property type="entry name" value="Esterase_LipA"/>
    <property type="match status" value="1"/>
</dbReference>
<keyword evidence="3" id="KW-1185">Reference proteome</keyword>
<sequence length="458" mass="49421">MHCQFLITSLLLLAKASAEQGSNYNVSREFALANGCGDACQKNMAAANQQDLETFGQDFDFDFYKTAANFSTSKAGDVLKLQPLDPKPLNIRAGTSIYRLQYSSKDLNGSLVPATAFLALPFAPRPAAKDCSKNSNSTVYPLVAYAHGTSGIYRGCAPSNGPSLYDYDSWQLLIERGYAVVATDYAGLGSNHTLHKYGSYVAQANDVYFSVVAARRAFGGSGLFSEDWMSVGHSQGGATVWKLSESDLVARDTHYLGTVALAPAARLWTMFRLNLETAGAFLGYAPYHAKALQRVLPDYNLTVLAEPLRKRVVGVADTAQLCFSGLMSMSADLPSDQIVSSAGIQQDNAKFQAWEDEMSPGKAGHCSSGPVLVVQGLNDTAVLPQATREVYDDACKLGSEVHLREYPLMEHSPVIPAAAPQWLAWVDERFAHKATPGGCSARVERPFDSSLVKAPAED</sequence>
<evidence type="ECO:0000313" key="2">
    <source>
        <dbReference type="EMBL" id="OAA69204.1"/>
    </source>
</evidence>
<gene>
    <name evidence="2" type="ORF">LEL_10080</name>
</gene>
<dbReference type="GO" id="GO:0004806">
    <property type="term" value="F:triacylglycerol lipase activity"/>
    <property type="evidence" value="ECO:0007669"/>
    <property type="project" value="UniProtKB-UniRule"/>
</dbReference>
<dbReference type="InterPro" id="IPR029058">
    <property type="entry name" value="AB_hydrolase_fold"/>
</dbReference>
<dbReference type="STRING" id="1081108.A0A162LDT6"/>
<dbReference type="AlphaFoldDB" id="A0A162LDT6"/>
<dbReference type="InterPro" id="IPR005152">
    <property type="entry name" value="Lipase_secreted"/>
</dbReference>
<dbReference type="Pfam" id="PF03583">
    <property type="entry name" value="LIP"/>
    <property type="match status" value="1"/>
</dbReference>
<dbReference type="SUPFAM" id="SSF53474">
    <property type="entry name" value="alpha/beta-Hydrolases"/>
    <property type="match status" value="1"/>
</dbReference>
<dbReference type="PANTHER" id="PTHR34853:SF1">
    <property type="entry name" value="LIPASE 5"/>
    <property type="match status" value="1"/>
</dbReference>
<dbReference type="OrthoDB" id="5382058at2759"/>
<accession>A0A162LDT6</accession>
<comment type="caution">
    <text evidence="2">The sequence shown here is derived from an EMBL/GenBank/DDBJ whole genome shotgun (WGS) entry which is preliminary data.</text>
</comment>
<proteinExistence type="inferred from homology"/>
<organism evidence="2 3">
    <name type="scientific">Akanthomyces lecanii RCEF 1005</name>
    <dbReference type="NCBI Taxonomy" id="1081108"/>
    <lineage>
        <taxon>Eukaryota</taxon>
        <taxon>Fungi</taxon>
        <taxon>Dikarya</taxon>
        <taxon>Ascomycota</taxon>
        <taxon>Pezizomycotina</taxon>
        <taxon>Sordariomycetes</taxon>
        <taxon>Hypocreomycetidae</taxon>
        <taxon>Hypocreales</taxon>
        <taxon>Cordycipitaceae</taxon>
        <taxon>Akanthomyces</taxon>
        <taxon>Cordyceps confragosa</taxon>
    </lineage>
</organism>
<reference evidence="2 3" key="1">
    <citation type="journal article" date="2016" name="Genome Biol. Evol.">
        <title>Divergent and convergent evolution of fungal pathogenicity.</title>
        <authorList>
            <person name="Shang Y."/>
            <person name="Xiao G."/>
            <person name="Zheng P."/>
            <person name="Cen K."/>
            <person name="Zhan S."/>
            <person name="Wang C."/>
        </authorList>
    </citation>
    <scope>NUCLEOTIDE SEQUENCE [LARGE SCALE GENOMIC DNA]</scope>
    <source>
        <strain evidence="2 3">RCEF 1005</strain>
    </source>
</reference>
<protein>
    <submittedName>
        <fullName evidence="2">Lipase, secreted</fullName>
    </submittedName>
</protein>
<evidence type="ECO:0000313" key="3">
    <source>
        <dbReference type="Proteomes" id="UP000076881"/>
    </source>
</evidence>
<feature type="chain" id="PRO_5013437039" evidence="1">
    <location>
        <begin position="19"/>
        <end position="458"/>
    </location>
</feature>
<comment type="similarity">
    <text evidence="1">Belongs to the AB hydrolase superfamily. Lipase family.</text>
</comment>
<keyword evidence="1" id="KW-0732">Signal</keyword>
<dbReference type="Gene3D" id="3.40.50.1820">
    <property type="entry name" value="alpha/beta hydrolase"/>
    <property type="match status" value="2"/>
</dbReference>
<dbReference type="Proteomes" id="UP000076881">
    <property type="component" value="Unassembled WGS sequence"/>
</dbReference>
<feature type="signal peptide" evidence="1">
    <location>
        <begin position="1"/>
        <end position="18"/>
    </location>
</feature>
<evidence type="ECO:0000256" key="1">
    <source>
        <dbReference type="PIRNR" id="PIRNR029171"/>
    </source>
</evidence>
<name>A0A162LDT6_CORDF</name>
<dbReference type="PANTHER" id="PTHR34853">
    <property type="match status" value="1"/>
</dbReference>